<proteinExistence type="predicted"/>
<keyword evidence="5" id="KW-0418">Kinase</keyword>
<dbReference type="SUPFAM" id="SSF47384">
    <property type="entry name" value="Homodimeric domain of signal transducing histidine kinase"/>
    <property type="match status" value="1"/>
</dbReference>
<dbReference type="Pfam" id="PF02518">
    <property type="entry name" value="HATPase_c"/>
    <property type="match status" value="1"/>
</dbReference>
<evidence type="ECO:0000256" key="6">
    <source>
        <dbReference type="ARBA" id="ARBA00023012"/>
    </source>
</evidence>
<dbReference type="Pfam" id="PF01590">
    <property type="entry name" value="GAF"/>
    <property type="match status" value="1"/>
</dbReference>
<keyword evidence="4" id="KW-0808">Transferase</keyword>
<dbReference type="CDD" id="cd00082">
    <property type="entry name" value="HisKA"/>
    <property type="match status" value="1"/>
</dbReference>
<dbReference type="SUPFAM" id="SSF55781">
    <property type="entry name" value="GAF domain-like"/>
    <property type="match status" value="1"/>
</dbReference>
<evidence type="ECO:0000256" key="5">
    <source>
        <dbReference type="ARBA" id="ARBA00022777"/>
    </source>
</evidence>
<organism evidence="8 9">
    <name type="scientific">Christiangramia antarctica</name>
    <dbReference type="NCBI Taxonomy" id="2058158"/>
    <lineage>
        <taxon>Bacteria</taxon>
        <taxon>Pseudomonadati</taxon>
        <taxon>Bacteroidota</taxon>
        <taxon>Flavobacteriia</taxon>
        <taxon>Flavobacteriales</taxon>
        <taxon>Flavobacteriaceae</taxon>
        <taxon>Christiangramia</taxon>
    </lineage>
</organism>
<evidence type="ECO:0000256" key="3">
    <source>
        <dbReference type="ARBA" id="ARBA00022553"/>
    </source>
</evidence>
<dbReference type="GO" id="GO:0005524">
    <property type="term" value="F:ATP binding"/>
    <property type="evidence" value="ECO:0007669"/>
    <property type="project" value="UniProtKB-KW"/>
</dbReference>
<dbReference type="InterPro" id="IPR029016">
    <property type="entry name" value="GAF-like_dom_sf"/>
</dbReference>
<accession>A0ABW5X848</accession>
<dbReference type="InterPro" id="IPR003661">
    <property type="entry name" value="HisK_dim/P_dom"/>
</dbReference>
<evidence type="ECO:0000256" key="2">
    <source>
        <dbReference type="ARBA" id="ARBA00012438"/>
    </source>
</evidence>
<dbReference type="Pfam" id="PF00512">
    <property type="entry name" value="HisKA"/>
    <property type="match status" value="1"/>
</dbReference>
<dbReference type="SMART" id="SM00388">
    <property type="entry name" value="HisKA"/>
    <property type="match status" value="1"/>
</dbReference>
<reference evidence="9" key="1">
    <citation type="journal article" date="2019" name="Int. J. Syst. Evol. Microbiol.">
        <title>The Global Catalogue of Microorganisms (GCM) 10K type strain sequencing project: providing services to taxonomists for standard genome sequencing and annotation.</title>
        <authorList>
            <consortium name="The Broad Institute Genomics Platform"/>
            <consortium name="The Broad Institute Genome Sequencing Center for Infectious Disease"/>
            <person name="Wu L."/>
            <person name="Ma J."/>
        </authorList>
    </citation>
    <scope>NUCLEOTIDE SEQUENCE [LARGE SCALE GENOMIC DNA]</scope>
    <source>
        <strain evidence="9">KCTC 52925</strain>
    </source>
</reference>
<dbReference type="InterPro" id="IPR050736">
    <property type="entry name" value="Sensor_HK_Regulatory"/>
</dbReference>
<gene>
    <name evidence="8" type="ORF">ACFSYS_11065</name>
</gene>
<keyword evidence="8" id="KW-0547">Nucleotide-binding</keyword>
<dbReference type="EMBL" id="JBHUOJ010000025">
    <property type="protein sequence ID" value="MFD2833831.1"/>
    <property type="molecule type" value="Genomic_DNA"/>
</dbReference>
<protein>
    <recommendedName>
        <fullName evidence="2">histidine kinase</fullName>
        <ecNumber evidence="2">2.7.13.3</ecNumber>
    </recommendedName>
</protein>
<dbReference type="SMART" id="SM00065">
    <property type="entry name" value="GAF"/>
    <property type="match status" value="1"/>
</dbReference>
<sequence length="391" mass="44323">MKHLTENLSQDVQNILDIQSIPSILNVICKTTGMRFAAIARVTEERWITCMSQDNIDFGLEPGDELELETTICNEIRQHSEPVIIDNVSENKEFCTHHTPIKYGFQSYISFPIFKKNGEFFGTLCAIDPEPAKLENKETHELFKLYTELISFHLQAMEELQLTKKSLAEEKKVGKLRETFVAVLAHDLRNPLGTTRLCADILMKLDLPAFALKQVSTIKTTSLRMQELIDNLLDFAKSELGEGISLEQEINNVKLNTEITQVIREFKTTDAEHDLIYSEDITEEVLCDPYRVAQMFSNLMSNAVKHGSPDTPIIIDSFTSNGEYHLKVTNSGNIIPENKKAGLFKPFYTDKKDGLGLGLYIVSEIAEAHQGKIEVESTEKHTSFEFIMPLK</sequence>
<keyword evidence="8" id="KW-0067">ATP-binding</keyword>
<dbReference type="Proteomes" id="UP001597438">
    <property type="component" value="Unassembled WGS sequence"/>
</dbReference>
<keyword evidence="6" id="KW-0902">Two-component regulatory system</keyword>
<dbReference type="InterPro" id="IPR003594">
    <property type="entry name" value="HATPase_dom"/>
</dbReference>
<dbReference type="RefSeq" id="WP_251743134.1">
    <property type="nucleotide sequence ID" value="NZ_JBHUOJ010000025.1"/>
</dbReference>
<dbReference type="InterPro" id="IPR004358">
    <property type="entry name" value="Sig_transdc_His_kin-like_C"/>
</dbReference>
<dbReference type="EC" id="2.7.13.3" evidence="2"/>
<dbReference type="PROSITE" id="PS50109">
    <property type="entry name" value="HIS_KIN"/>
    <property type="match status" value="1"/>
</dbReference>
<dbReference type="PANTHER" id="PTHR43711">
    <property type="entry name" value="TWO-COMPONENT HISTIDINE KINASE"/>
    <property type="match status" value="1"/>
</dbReference>
<dbReference type="InterPro" id="IPR003018">
    <property type="entry name" value="GAF"/>
</dbReference>
<evidence type="ECO:0000256" key="1">
    <source>
        <dbReference type="ARBA" id="ARBA00000085"/>
    </source>
</evidence>
<evidence type="ECO:0000256" key="4">
    <source>
        <dbReference type="ARBA" id="ARBA00022679"/>
    </source>
</evidence>
<feature type="domain" description="Histidine kinase" evidence="7">
    <location>
        <begin position="183"/>
        <end position="391"/>
    </location>
</feature>
<comment type="catalytic activity">
    <reaction evidence="1">
        <text>ATP + protein L-histidine = ADP + protein N-phospho-L-histidine.</text>
        <dbReference type="EC" id="2.7.13.3"/>
    </reaction>
</comment>
<dbReference type="SMART" id="SM00387">
    <property type="entry name" value="HATPase_c"/>
    <property type="match status" value="1"/>
</dbReference>
<dbReference type="InterPro" id="IPR036890">
    <property type="entry name" value="HATPase_C_sf"/>
</dbReference>
<dbReference type="SUPFAM" id="SSF55874">
    <property type="entry name" value="ATPase domain of HSP90 chaperone/DNA topoisomerase II/histidine kinase"/>
    <property type="match status" value="1"/>
</dbReference>
<dbReference type="PRINTS" id="PR00344">
    <property type="entry name" value="BCTRLSENSOR"/>
</dbReference>
<keyword evidence="9" id="KW-1185">Reference proteome</keyword>
<comment type="caution">
    <text evidence="8">The sequence shown here is derived from an EMBL/GenBank/DDBJ whole genome shotgun (WGS) entry which is preliminary data.</text>
</comment>
<name>A0ABW5X848_9FLAO</name>
<dbReference type="PANTHER" id="PTHR43711:SF1">
    <property type="entry name" value="HISTIDINE KINASE 1"/>
    <property type="match status" value="1"/>
</dbReference>
<evidence type="ECO:0000313" key="9">
    <source>
        <dbReference type="Proteomes" id="UP001597438"/>
    </source>
</evidence>
<dbReference type="Gene3D" id="3.30.565.10">
    <property type="entry name" value="Histidine kinase-like ATPase, C-terminal domain"/>
    <property type="match status" value="1"/>
</dbReference>
<dbReference type="InterPro" id="IPR005467">
    <property type="entry name" value="His_kinase_dom"/>
</dbReference>
<keyword evidence="3" id="KW-0597">Phosphoprotein</keyword>
<evidence type="ECO:0000259" key="7">
    <source>
        <dbReference type="PROSITE" id="PS50109"/>
    </source>
</evidence>
<evidence type="ECO:0000313" key="8">
    <source>
        <dbReference type="EMBL" id="MFD2833831.1"/>
    </source>
</evidence>
<dbReference type="Gene3D" id="3.30.450.40">
    <property type="match status" value="1"/>
</dbReference>
<dbReference type="Gene3D" id="1.10.287.130">
    <property type="match status" value="1"/>
</dbReference>
<dbReference type="InterPro" id="IPR036097">
    <property type="entry name" value="HisK_dim/P_sf"/>
</dbReference>